<dbReference type="Gene3D" id="3.50.50.60">
    <property type="entry name" value="FAD/NAD(P)-binding domain"/>
    <property type="match status" value="1"/>
</dbReference>
<dbReference type="PANTHER" id="PTHR13847">
    <property type="entry name" value="SARCOSINE DEHYDROGENASE-RELATED"/>
    <property type="match status" value="1"/>
</dbReference>
<evidence type="ECO:0000256" key="5">
    <source>
        <dbReference type="ARBA" id="ARBA00050018"/>
    </source>
</evidence>
<dbReference type="InterPro" id="IPR006076">
    <property type="entry name" value="FAD-dep_OxRdtase"/>
</dbReference>
<feature type="domain" description="FAD dependent oxidoreductase" evidence="6">
    <location>
        <begin position="4"/>
        <end position="319"/>
    </location>
</feature>
<dbReference type="GO" id="GO:0043799">
    <property type="term" value="F:glycine oxidase activity"/>
    <property type="evidence" value="ECO:0007669"/>
    <property type="project" value="UniProtKB-EC"/>
</dbReference>
<dbReference type="Proteomes" id="UP001164965">
    <property type="component" value="Chromosome"/>
</dbReference>
<dbReference type="InterPro" id="IPR036188">
    <property type="entry name" value="FAD/NAD-bd_sf"/>
</dbReference>
<accession>A0ABY6NYT0</accession>
<evidence type="ECO:0000259" key="6">
    <source>
        <dbReference type="Pfam" id="PF01266"/>
    </source>
</evidence>
<dbReference type="PANTHER" id="PTHR13847:SF289">
    <property type="entry name" value="GLYCINE OXIDASE"/>
    <property type="match status" value="1"/>
</dbReference>
<dbReference type="InterPro" id="IPR012727">
    <property type="entry name" value="Gly_oxidase_ThiO"/>
</dbReference>
<comment type="pathway">
    <text evidence="1">Cofactor biosynthesis; thiamine diphosphate biosynthesis.</text>
</comment>
<evidence type="ECO:0000256" key="1">
    <source>
        <dbReference type="ARBA" id="ARBA00004948"/>
    </source>
</evidence>
<evidence type="ECO:0000256" key="3">
    <source>
        <dbReference type="ARBA" id="ARBA00023002"/>
    </source>
</evidence>
<dbReference type="Pfam" id="PF01266">
    <property type="entry name" value="DAO"/>
    <property type="match status" value="1"/>
</dbReference>
<name>A0ABY6NYT0_9NOCA</name>
<evidence type="ECO:0000313" key="8">
    <source>
        <dbReference type="Proteomes" id="UP001164965"/>
    </source>
</evidence>
<dbReference type="SUPFAM" id="SSF54373">
    <property type="entry name" value="FAD-linked reductases, C-terminal domain"/>
    <property type="match status" value="1"/>
</dbReference>
<keyword evidence="3 7" id="KW-0560">Oxidoreductase</keyword>
<protein>
    <recommendedName>
        <fullName evidence="5">glycine oxidase</fullName>
        <ecNumber evidence="5">1.4.3.19</ecNumber>
    </recommendedName>
</protein>
<comment type="catalytic activity">
    <reaction evidence="4">
        <text>glycine + O2 + H2O = glyoxylate + H2O2 + NH4(+)</text>
        <dbReference type="Rhea" id="RHEA:11532"/>
        <dbReference type="ChEBI" id="CHEBI:15377"/>
        <dbReference type="ChEBI" id="CHEBI:15379"/>
        <dbReference type="ChEBI" id="CHEBI:16240"/>
        <dbReference type="ChEBI" id="CHEBI:28938"/>
        <dbReference type="ChEBI" id="CHEBI:36655"/>
        <dbReference type="ChEBI" id="CHEBI:57305"/>
        <dbReference type="EC" id="1.4.3.19"/>
    </reaction>
</comment>
<gene>
    <name evidence="7" type="primary">thiO</name>
    <name evidence="7" type="ORF">RHODO2019_14695</name>
</gene>
<dbReference type="RefSeq" id="WP_265382486.1">
    <property type="nucleotide sequence ID" value="NZ_CP110615.1"/>
</dbReference>
<organism evidence="7 8">
    <name type="scientific">Rhodococcus antarcticus</name>
    <dbReference type="NCBI Taxonomy" id="2987751"/>
    <lineage>
        <taxon>Bacteria</taxon>
        <taxon>Bacillati</taxon>
        <taxon>Actinomycetota</taxon>
        <taxon>Actinomycetes</taxon>
        <taxon>Mycobacteriales</taxon>
        <taxon>Nocardiaceae</taxon>
        <taxon>Rhodococcus</taxon>
    </lineage>
</organism>
<dbReference type="Gene3D" id="3.30.9.10">
    <property type="entry name" value="D-Amino Acid Oxidase, subunit A, domain 2"/>
    <property type="match status" value="1"/>
</dbReference>
<keyword evidence="8" id="KW-1185">Reference proteome</keyword>
<evidence type="ECO:0000313" key="7">
    <source>
        <dbReference type="EMBL" id="UZJ24379.1"/>
    </source>
</evidence>
<dbReference type="SUPFAM" id="SSF51905">
    <property type="entry name" value="FAD/NAD(P)-binding domain"/>
    <property type="match status" value="1"/>
</dbReference>
<proteinExistence type="predicted"/>
<sequence length="340" mass="34932">MPSLAVVGAGAVGLSVAWRASRAGWSVTVHDPEPMRGASWVAGGMLAPLTEGWPGQTDALELGLASLALWPEFAARLGCPLMTRGTVVVGVDAADAAELDVLAGWLDGHGREVARLTRRELRAAEPSLAQGFRAALDVPGDWAVDNRALLAALSTGVSVVAEQVHDLGALAADQVVVCAGAASGALVPDLPVRPVKGEILRLRVRPGALPPPARTVRGVVHGRHVYLVPRPGGLVVGATTREVGVDREVTVGGVRDLVADAEAVLPAVAEYGVVSVDAGLRPGTPDDLPLIGRLDDRTVLATGHGRNGLLLAPLTAEAVLAELAGTPRDDVACARPGRFT</sequence>
<dbReference type="EMBL" id="CP110615">
    <property type="protein sequence ID" value="UZJ24379.1"/>
    <property type="molecule type" value="Genomic_DNA"/>
</dbReference>
<evidence type="ECO:0000256" key="4">
    <source>
        <dbReference type="ARBA" id="ARBA00049872"/>
    </source>
</evidence>
<reference evidence="7" key="1">
    <citation type="submission" date="2022-10" db="EMBL/GenBank/DDBJ databases">
        <title>Rhodococcus sp.75.</title>
        <authorList>
            <person name="Sun M."/>
        </authorList>
    </citation>
    <scope>NUCLEOTIDE SEQUENCE</scope>
    <source>
        <strain evidence="7">75</strain>
    </source>
</reference>
<dbReference type="NCBIfam" id="TIGR02352">
    <property type="entry name" value="thiamin_ThiO"/>
    <property type="match status" value="1"/>
</dbReference>
<evidence type="ECO:0000256" key="2">
    <source>
        <dbReference type="ARBA" id="ARBA00022977"/>
    </source>
</evidence>
<keyword evidence="2" id="KW-0784">Thiamine biosynthesis</keyword>
<dbReference type="EC" id="1.4.3.19" evidence="5"/>